<gene>
    <name evidence="5" type="ORF">SAMN00017405_2398</name>
</gene>
<dbReference type="PANTHER" id="PTHR31302:SF31">
    <property type="entry name" value="PHOSPHODIESTERASE YAEI"/>
    <property type="match status" value="1"/>
</dbReference>
<dbReference type="GO" id="GO:0009245">
    <property type="term" value="P:lipid A biosynthetic process"/>
    <property type="evidence" value="ECO:0007669"/>
    <property type="project" value="TreeGrafter"/>
</dbReference>
<evidence type="ECO:0000313" key="5">
    <source>
        <dbReference type="EMBL" id="SMB96666.1"/>
    </source>
</evidence>
<evidence type="ECO:0000259" key="4">
    <source>
        <dbReference type="Pfam" id="PF00149"/>
    </source>
</evidence>
<dbReference type="InterPro" id="IPR004843">
    <property type="entry name" value="Calcineurin-like_PHP"/>
</dbReference>
<dbReference type="GO" id="GO:0016020">
    <property type="term" value="C:membrane"/>
    <property type="evidence" value="ECO:0007669"/>
    <property type="project" value="GOC"/>
</dbReference>
<dbReference type="Gene3D" id="3.60.21.10">
    <property type="match status" value="1"/>
</dbReference>
<evidence type="ECO:0000256" key="1">
    <source>
        <dbReference type="ARBA" id="ARBA00022723"/>
    </source>
</evidence>
<dbReference type="InterPro" id="IPR029052">
    <property type="entry name" value="Metallo-depent_PP-like"/>
</dbReference>
<evidence type="ECO:0000256" key="3">
    <source>
        <dbReference type="SAM" id="Phobius"/>
    </source>
</evidence>
<dbReference type="EMBL" id="FWWT01000026">
    <property type="protein sequence ID" value="SMB96666.1"/>
    <property type="molecule type" value="Genomic_DNA"/>
</dbReference>
<accession>A0A1W1VTL2</accession>
<keyword evidence="6" id="KW-1185">Reference proteome</keyword>
<dbReference type="AlphaFoldDB" id="A0A1W1VTL2"/>
<dbReference type="STRING" id="656914.SAMN00017405_2398"/>
<keyword evidence="1" id="KW-0479">Metal-binding</keyword>
<dbReference type="GO" id="GO:0008758">
    <property type="term" value="F:UDP-2,3-diacylglucosamine hydrolase activity"/>
    <property type="evidence" value="ECO:0007669"/>
    <property type="project" value="TreeGrafter"/>
</dbReference>
<sequence>MLFDFQNEVRSIKGKLILVLALVVFIIGFLYYENNGLMISHYKINSNKSLKGFKGFKIIHLSDLHSKKFGNNNKNMIKILKKETPDIIVITGDLIDRRKYDEDKSLKLIKRFKKIAPIYFVTGNHEGWSGKFNSLERKLENEGVIILRNDTKVITRGSDQIVIMGIDDPAFKSRTEHNNYSIVKKEISNMLTEENDQYIILLSHRPELFNLYNEFKIDLSLTGHAHGGQIAIPFIGALIAPNQGLFPKYYKGIHTYGESKMIVSRGLGNSIIPLRFFNRPEVVSITFD</sequence>
<protein>
    <recommendedName>
        <fullName evidence="4">Calcineurin-like phosphoesterase domain-containing protein</fullName>
    </recommendedName>
</protein>
<dbReference type="PANTHER" id="PTHR31302">
    <property type="entry name" value="TRANSMEMBRANE PROTEIN WITH METALLOPHOSPHOESTERASE DOMAIN-RELATED"/>
    <property type="match status" value="1"/>
</dbReference>
<dbReference type="Proteomes" id="UP000192731">
    <property type="component" value="Unassembled WGS sequence"/>
</dbReference>
<dbReference type="GO" id="GO:0046872">
    <property type="term" value="F:metal ion binding"/>
    <property type="evidence" value="ECO:0007669"/>
    <property type="project" value="UniProtKB-KW"/>
</dbReference>
<evidence type="ECO:0000313" key="6">
    <source>
        <dbReference type="Proteomes" id="UP000192731"/>
    </source>
</evidence>
<reference evidence="5 6" key="1">
    <citation type="submission" date="2017-04" db="EMBL/GenBank/DDBJ databases">
        <authorList>
            <person name="Afonso C.L."/>
            <person name="Miller P.J."/>
            <person name="Scott M.A."/>
            <person name="Spackman E."/>
            <person name="Goraichik I."/>
            <person name="Dimitrov K.M."/>
            <person name="Suarez D.L."/>
            <person name="Swayne D.E."/>
        </authorList>
    </citation>
    <scope>NUCLEOTIDE SEQUENCE [LARGE SCALE GENOMIC DNA]</scope>
    <source>
        <strain evidence="5 6">DSM 11270</strain>
    </source>
</reference>
<dbReference type="SUPFAM" id="SSF56300">
    <property type="entry name" value="Metallo-dependent phosphatases"/>
    <property type="match status" value="1"/>
</dbReference>
<dbReference type="Pfam" id="PF00149">
    <property type="entry name" value="Metallophos"/>
    <property type="match status" value="1"/>
</dbReference>
<evidence type="ECO:0000256" key="2">
    <source>
        <dbReference type="ARBA" id="ARBA00022801"/>
    </source>
</evidence>
<keyword evidence="3" id="KW-0472">Membrane</keyword>
<keyword evidence="3" id="KW-0812">Transmembrane</keyword>
<dbReference type="CDD" id="cd07385">
    <property type="entry name" value="MPP_YkuE_C"/>
    <property type="match status" value="1"/>
</dbReference>
<dbReference type="InterPro" id="IPR051158">
    <property type="entry name" value="Metallophosphoesterase_sf"/>
</dbReference>
<proteinExistence type="predicted"/>
<keyword evidence="3" id="KW-1133">Transmembrane helix</keyword>
<organism evidence="5 6">
    <name type="scientific">Desulfonispora thiosulfatigenes DSM 11270</name>
    <dbReference type="NCBI Taxonomy" id="656914"/>
    <lineage>
        <taxon>Bacteria</taxon>
        <taxon>Bacillati</taxon>
        <taxon>Bacillota</taxon>
        <taxon>Clostridia</taxon>
        <taxon>Eubacteriales</taxon>
        <taxon>Peptococcaceae</taxon>
        <taxon>Desulfonispora</taxon>
    </lineage>
</organism>
<feature type="domain" description="Calcineurin-like phosphoesterase" evidence="4">
    <location>
        <begin position="56"/>
        <end position="227"/>
    </location>
</feature>
<feature type="transmembrane region" description="Helical" evidence="3">
    <location>
        <begin position="12"/>
        <end position="32"/>
    </location>
</feature>
<name>A0A1W1VTL2_DESTI</name>
<dbReference type="OrthoDB" id="9780884at2"/>
<keyword evidence="2" id="KW-0378">Hydrolase</keyword>